<accession>A9NSY2</accession>
<organism evidence="1">
    <name type="scientific">Picea sitchensis</name>
    <name type="common">Sitka spruce</name>
    <name type="synonym">Pinus sitchensis</name>
    <dbReference type="NCBI Taxonomy" id="3332"/>
    <lineage>
        <taxon>Eukaryota</taxon>
        <taxon>Viridiplantae</taxon>
        <taxon>Streptophyta</taxon>
        <taxon>Embryophyta</taxon>
        <taxon>Tracheophyta</taxon>
        <taxon>Spermatophyta</taxon>
        <taxon>Pinopsida</taxon>
        <taxon>Pinidae</taxon>
        <taxon>Conifers I</taxon>
        <taxon>Pinales</taxon>
        <taxon>Pinaceae</taxon>
        <taxon>Picea</taxon>
    </lineage>
</organism>
<proteinExistence type="evidence at transcript level"/>
<dbReference type="AlphaFoldDB" id="A9NSY2"/>
<name>A9NSY2_PICSI</name>
<reference evidence="1" key="1">
    <citation type="journal article" date="2008" name="BMC Genomics">
        <title>A conifer genomics resource of 200,000 spruce (Picea spp.) ESTs and 6,464 high-quality, sequence-finished full-length cDNAs for Sitka spruce (Picea sitchensis).</title>
        <authorList>
            <person name="Ralph S.G."/>
            <person name="Chun H.J."/>
            <person name="Kolosova N."/>
            <person name="Cooper D."/>
            <person name="Oddy C."/>
            <person name="Ritland C.E."/>
            <person name="Kirkpatrick R."/>
            <person name="Moore R."/>
            <person name="Barber S."/>
            <person name="Holt R.A."/>
            <person name="Jones S.J."/>
            <person name="Marra M.A."/>
            <person name="Douglas C.J."/>
            <person name="Ritland K."/>
            <person name="Bohlmann J."/>
        </authorList>
    </citation>
    <scope>NUCLEOTIDE SEQUENCE</scope>
    <source>
        <tissue evidence="1">Bark</tissue>
    </source>
</reference>
<dbReference type="EMBL" id="EF084425">
    <property type="protein sequence ID" value="ABK23743.1"/>
    <property type="molecule type" value="mRNA"/>
</dbReference>
<evidence type="ECO:0000313" key="1">
    <source>
        <dbReference type="EMBL" id="ABK23743.1"/>
    </source>
</evidence>
<protein>
    <submittedName>
        <fullName evidence="1">Uncharacterized protein</fullName>
    </submittedName>
</protein>
<sequence length="188" mass="20253">MDKSPPLQVVLSTVGSYIPPPFLSPPLPTFHPSLFPNYKASQVLGHPAPTLGIPLSTPRVLSSLVQPMEVYHHSPSPSFLSYPSTVVAPVGHPPPPPFLCHPSIMDTPVCHQPPSHFPSHPSIVDAPIHHPPPSHFPSDASTKDATIDVVSEKVVQLSTPPARDSPVWPKLFTGGITDRSRSRRIVSP</sequence>